<dbReference type="Proteomes" id="UP001281761">
    <property type="component" value="Unassembled WGS sequence"/>
</dbReference>
<feature type="region of interest" description="Disordered" evidence="1">
    <location>
        <begin position="61"/>
        <end position="99"/>
    </location>
</feature>
<sequence>MHLPQSTEFLQALEHKKPILLPRHSQSNQERRVVAGLVAFHSVAAFDDLSYILVRYVRTPERHEEKRHRTGAAHPQHYCSAGGVRQASGRCPKTDGDAR</sequence>
<organism evidence="2 3">
    <name type="scientific">Blattamonas nauphoetae</name>
    <dbReference type="NCBI Taxonomy" id="2049346"/>
    <lineage>
        <taxon>Eukaryota</taxon>
        <taxon>Metamonada</taxon>
        <taxon>Preaxostyla</taxon>
        <taxon>Oxymonadida</taxon>
        <taxon>Blattamonas</taxon>
    </lineage>
</organism>
<reference evidence="2 3" key="1">
    <citation type="journal article" date="2022" name="bioRxiv">
        <title>Genomics of Preaxostyla Flagellates Illuminates Evolutionary Transitions and the Path Towards Mitochondrial Loss.</title>
        <authorList>
            <person name="Novak L.V.F."/>
            <person name="Treitli S.C."/>
            <person name="Pyrih J."/>
            <person name="Halakuc P."/>
            <person name="Pipaliya S.V."/>
            <person name="Vacek V."/>
            <person name="Brzon O."/>
            <person name="Soukal P."/>
            <person name="Eme L."/>
            <person name="Dacks J.B."/>
            <person name="Karnkowska A."/>
            <person name="Elias M."/>
            <person name="Hampl V."/>
        </authorList>
    </citation>
    <scope>NUCLEOTIDE SEQUENCE [LARGE SCALE GENOMIC DNA]</scope>
    <source>
        <strain evidence="2">NAU3</strain>
        <tissue evidence="2">Gut</tissue>
    </source>
</reference>
<protein>
    <submittedName>
        <fullName evidence="2">Uncharacterized protein</fullName>
    </submittedName>
</protein>
<proteinExistence type="predicted"/>
<evidence type="ECO:0000313" key="3">
    <source>
        <dbReference type="Proteomes" id="UP001281761"/>
    </source>
</evidence>
<evidence type="ECO:0000313" key="2">
    <source>
        <dbReference type="EMBL" id="KAK2945587.1"/>
    </source>
</evidence>
<keyword evidence="3" id="KW-1185">Reference proteome</keyword>
<comment type="caution">
    <text evidence="2">The sequence shown here is derived from an EMBL/GenBank/DDBJ whole genome shotgun (WGS) entry which is preliminary data.</text>
</comment>
<accession>A0ABQ9X1C6</accession>
<dbReference type="EMBL" id="JARBJD010000254">
    <property type="protein sequence ID" value="KAK2945587.1"/>
    <property type="molecule type" value="Genomic_DNA"/>
</dbReference>
<name>A0ABQ9X1C6_9EUKA</name>
<evidence type="ECO:0000256" key="1">
    <source>
        <dbReference type="SAM" id="MobiDB-lite"/>
    </source>
</evidence>
<gene>
    <name evidence="2" type="ORF">BLNAU_19493</name>
</gene>